<proteinExistence type="predicted"/>
<keyword evidence="3" id="KW-1185">Reference proteome</keyword>
<evidence type="ECO:0000313" key="2">
    <source>
        <dbReference type="EMBL" id="MXP28312.1"/>
    </source>
</evidence>
<gene>
    <name evidence="2" type="ORF">GRI58_05690</name>
</gene>
<evidence type="ECO:0000313" key="3">
    <source>
        <dbReference type="Proteomes" id="UP000439780"/>
    </source>
</evidence>
<dbReference type="AlphaFoldDB" id="A0A845ACY5"/>
<feature type="transmembrane region" description="Helical" evidence="1">
    <location>
        <begin position="28"/>
        <end position="48"/>
    </location>
</feature>
<dbReference type="RefSeq" id="WP_160752599.1">
    <property type="nucleotide sequence ID" value="NZ_WTYA01000003.1"/>
</dbReference>
<evidence type="ECO:0000256" key="1">
    <source>
        <dbReference type="SAM" id="Phobius"/>
    </source>
</evidence>
<name>A0A845ACY5_9SPHN</name>
<comment type="caution">
    <text evidence="2">The sequence shown here is derived from an EMBL/GenBank/DDBJ whole genome shotgun (WGS) entry which is preliminary data.</text>
</comment>
<feature type="transmembrane region" description="Helical" evidence="1">
    <location>
        <begin position="54"/>
        <end position="71"/>
    </location>
</feature>
<dbReference type="Proteomes" id="UP000439780">
    <property type="component" value="Unassembled WGS sequence"/>
</dbReference>
<dbReference type="EMBL" id="WTYA01000003">
    <property type="protein sequence ID" value="MXP28312.1"/>
    <property type="molecule type" value="Genomic_DNA"/>
</dbReference>
<dbReference type="OrthoDB" id="7450715at2"/>
<organism evidence="2 3">
    <name type="scientific">Qipengyuania algicida</name>
    <dbReference type="NCBI Taxonomy" id="1836209"/>
    <lineage>
        <taxon>Bacteria</taxon>
        <taxon>Pseudomonadati</taxon>
        <taxon>Pseudomonadota</taxon>
        <taxon>Alphaproteobacteria</taxon>
        <taxon>Sphingomonadales</taxon>
        <taxon>Erythrobacteraceae</taxon>
        <taxon>Qipengyuania</taxon>
    </lineage>
</organism>
<keyword evidence="1" id="KW-1133">Transmembrane helix</keyword>
<reference evidence="2 3" key="1">
    <citation type="submission" date="2019-12" db="EMBL/GenBank/DDBJ databases">
        <title>Genomic-based taxomic classification of the family Erythrobacteraceae.</title>
        <authorList>
            <person name="Xu L."/>
        </authorList>
    </citation>
    <scope>NUCLEOTIDE SEQUENCE [LARGE SCALE GENOMIC DNA]</scope>
    <source>
        <strain evidence="2 3">KEMB 9005-328</strain>
    </source>
</reference>
<accession>A0A845ACY5</accession>
<keyword evidence="1" id="KW-0812">Transmembrane</keyword>
<feature type="transmembrane region" description="Helical" evidence="1">
    <location>
        <begin position="100"/>
        <end position="120"/>
    </location>
</feature>
<sequence length="121" mass="13257">MGKALSDTAHTNAKGRHVDWRKSMSDNVAVALIVYTGLNIFLTVGAIRETGLKSLAMVCLVLLVAGIIPACRKIDRRWSDLPEDQAHDPALSPAFRRDQIVLWLAALGLPFALTLFFRSLG</sequence>
<protein>
    <submittedName>
        <fullName evidence="2">Uncharacterized protein</fullName>
    </submittedName>
</protein>
<keyword evidence="1" id="KW-0472">Membrane</keyword>